<dbReference type="EMBL" id="JAHQXF010000001">
    <property type="protein sequence ID" value="MBV0923091.1"/>
    <property type="molecule type" value="Genomic_DNA"/>
</dbReference>
<dbReference type="PANTHER" id="PTHR46730">
    <property type="entry name" value="POLYCYSTIN-1"/>
    <property type="match status" value="1"/>
</dbReference>
<feature type="domain" description="PKD" evidence="8">
    <location>
        <begin position="323"/>
        <end position="408"/>
    </location>
</feature>
<dbReference type="GO" id="GO:0005886">
    <property type="term" value="C:plasma membrane"/>
    <property type="evidence" value="ECO:0007669"/>
    <property type="project" value="TreeGrafter"/>
</dbReference>
<dbReference type="CDD" id="cd00146">
    <property type="entry name" value="PKD"/>
    <property type="match status" value="3"/>
</dbReference>
<dbReference type="Gene3D" id="2.60.40.10">
    <property type="entry name" value="Immunoglobulins"/>
    <property type="match status" value="5"/>
</dbReference>
<accession>A0A8J7Y9A2</accession>
<comment type="caution">
    <text evidence="9">The sequence shown here is derived from an EMBL/GenBank/DDBJ whole genome shotgun (WGS) entry which is preliminary data.</text>
</comment>
<name>A0A8J7Y9A2_9EURY</name>
<evidence type="ECO:0000313" key="10">
    <source>
        <dbReference type="Proteomes" id="UP000766550"/>
    </source>
</evidence>
<evidence type="ECO:0000256" key="6">
    <source>
        <dbReference type="SAM" id="MobiDB-lite"/>
    </source>
</evidence>
<organism evidence="9 10">
    <name type="scientific">Haloarcula limicola</name>
    <dbReference type="NCBI Taxonomy" id="1429915"/>
    <lineage>
        <taxon>Archaea</taxon>
        <taxon>Methanobacteriati</taxon>
        <taxon>Methanobacteriota</taxon>
        <taxon>Stenosarchaea group</taxon>
        <taxon>Halobacteria</taxon>
        <taxon>Halobacteriales</taxon>
        <taxon>Haloarculaceae</taxon>
        <taxon>Haloarcula</taxon>
    </lineage>
</organism>
<evidence type="ECO:0000256" key="7">
    <source>
        <dbReference type="SAM" id="Phobius"/>
    </source>
</evidence>
<gene>
    <name evidence="9" type="ORF">KTS45_02665</name>
</gene>
<evidence type="ECO:0000256" key="3">
    <source>
        <dbReference type="ARBA" id="ARBA00022737"/>
    </source>
</evidence>
<feature type="region of interest" description="Disordered" evidence="6">
    <location>
        <begin position="851"/>
        <end position="884"/>
    </location>
</feature>
<evidence type="ECO:0000256" key="2">
    <source>
        <dbReference type="ARBA" id="ARBA00022692"/>
    </source>
</evidence>
<dbReference type="Proteomes" id="UP000766550">
    <property type="component" value="Unassembled WGS sequence"/>
</dbReference>
<dbReference type="AlphaFoldDB" id="A0A8J7Y9A2"/>
<dbReference type="Pfam" id="PF18911">
    <property type="entry name" value="PKD_4"/>
    <property type="match status" value="3"/>
</dbReference>
<feature type="region of interest" description="Disordered" evidence="6">
    <location>
        <begin position="187"/>
        <end position="208"/>
    </location>
</feature>
<keyword evidence="4 7" id="KW-1133">Transmembrane helix</keyword>
<dbReference type="GO" id="GO:0005261">
    <property type="term" value="F:monoatomic cation channel activity"/>
    <property type="evidence" value="ECO:0007669"/>
    <property type="project" value="TreeGrafter"/>
</dbReference>
<keyword evidence="3" id="KW-0677">Repeat</keyword>
<keyword evidence="10" id="KW-1185">Reference proteome</keyword>
<dbReference type="PROSITE" id="PS50093">
    <property type="entry name" value="PKD"/>
    <property type="match status" value="3"/>
</dbReference>
<feature type="region of interest" description="Disordered" evidence="6">
    <location>
        <begin position="484"/>
        <end position="551"/>
    </location>
</feature>
<dbReference type="PANTHER" id="PTHR46730:SF1">
    <property type="entry name" value="PLAT DOMAIN-CONTAINING PROTEIN"/>
    <property type="match status" value="1"/>
</dbReference>
<dbReference type="Pfam" id="PF07705">
    <property type="entry name" value="CARDB"/>
    <property type="match status" value="1"/>
</dbReference>
<sequence>MERDTLAITSIAWVLLVVGASIAPFTPVGTAAGNVENVEERPDEYAVVQGSQCIPLAMVGDASQNVSTYYDYRGGTGTDYSSHGTDDLQVSGVSQLYVYRGEGGDSLVFLHDSRNDDTGGGALSMDITGIPTQAGWAVEDDNYDGQDDSFEHTETTSDVDWQWQPSRNDGGALRGIAHLSGSDGIEISAGFGENSDSPDSDWADDPLSWRARSPSGLVELDKSQSVSVVAGGCPTADLTATPANPAVGASVTFDAGGSTPAGDIVSYRWDVGDDGSFEAQTAQPTFERAFETTGEKTVAVVVEDANGRQSEANATVTVGSNQQVEAVIEAPASARVGDAVQFDGRNSTAGQSATYRWAFGDGATATGPAPTHAYGSAGTYDVTLTVTDGSQSDTANASLVVEANESDDPTAALAGPATATVGQSVTFDASNSTVPRGGATYRWDVNADGTVETETSQPTLATAFDAPGDRTVSVTVVDGTNRSATASTTVTVERESSSGGGNGGDSGGDDDSSSGGSTGGGGAAPPPSNDGPPATATRTDEGVRVEVSDPGTGAVGVALDDGMLGSGPAAVQRIALADARAGTALTVTDAWNGSEGPPTGSDETLLALDPTVQDGSAPSSVTYQIALDREAIRNRGGSVESLAVATWTGSDWQAAETTVVSNGSTVVVNATAGPETPLAVGLARPNMVGGNLTVEGDAVADQPVNVTATLTNAGQLEGTKTITAVLGGRVVGSERVTLGPGETRRLTMSVIPAASGRQRLTIAGQSRMVDVAPSEADIGRPTVTVERDAVNPGEPVRVTATFTNDGTESGTVTASFVAFGDVVGTERLTVAAGASETVTFEQRIEQPGQYTVGVNGQNASVTVDGDATQRRSETPAGGDGGSDGGTSPLLLGLVAVGSVGALAGGIVVLSRQL</sequence>
<evidence type="ECO:0000256" key="1">
    <source>
        <dbReference type="ARBA" id="ARBA00004141"/>
    </source>
</evidence>
<feature type="domain" description="PKD" evidence="8">
    <location>
        <begin position="408"/>
        <end position="499"/>
    </location>
</feature>
<dbReference type="InterPro" id="IPR013783">
    <property type="entry name" value="Ig-like_fold"/>
</dbReference>
<protein>
    <submittedName>
        <fullName evidence="9">PKD domain-containing protein</fullName>
    </submittedName>
</protein>
<feature type="domain" description="PKD" evidence="8">
    <location>
        <begin position="234"/>
        <end position="318"/>
    </location>
</feature>
<keyword evidence="5 7" id="KW-0472">Membrane</keyword>
<dbReference type="InterPro" id="IPR000601">
    <property type="entry name" value="PKD_dom"/>
</dbReference>
<dbReference type="InterPro" id="IPR022409">
    <property type="entry name" value="PKD/Chitinase_dom"/>
</dbReference>
<evidence type="ECO:0000256" key="4">
    <source>
        <dbReference type="ARBA" id="ARBA00022989"/>
    </source>
</evidence>
<evidence type="ECO:0000259" key="8">
    <source>
        <dbReference type="PROSITE" id="PS50093"/>
    </source>
</evidence>
<feature type="transmembrane region" description="Helical" evidence="7">
    <location>
        <begin position="889"/>
        <end position="909"/>
    </location>
</feature>
<proteinExistence type="predicted"/>
<dbReference type="InterPro" id="IPR035986">
    <property type="entry name" value="PKD_dom_sf"/>
</dbReference>
<evidence type="ECO:0000256" key="5">
    <source>
        <dbReference type="ARBA" id="ARBA00023136"/>
    </source>
</evidence>
<dbReference type="SMART" id="SM00089">
    <property type="entry name" value="PKD"/>
    <property type="match status" value="3"/>
</dbReference>
<dbReference type="RefSeq" id="WP_162316247.1">
    <property type="nucleotide sequence ID" value="NZ_JAHQXF010000001.1"/>
</dbReference>
<dbReference type="InterPro" id="IPR011635">
    <property type="entry name" value="CARDB"/>
</dbReference>
<reference evidence="9 10" key="1">
    <citation type="submission" date="2021-06" db="EMBL/GenBank/DDBJ databases">
        <title>New haloarchaea isolates fom saline soil.</title>
        <authorList>
            <person name="Duran-Viseras A."/>
            <person name="Sanchez-Porro C.S."/>
            <person name="Ventosa A."/>
        </authorList>
    </citation>
    <scope>NUCLEOTIDE SEQUENCE [LARGE SCALE GENOMIC DNA]</scope>
    <source>
        <strain evidence="9 10">JCM 183640</strain>
    </source>
</reference>
<evidence type="ECO:0000313" key="9">
    <source>
        <dbReference type="EMBL" id="MBV0923091.1"/>
    </source>
</evidence>
<dbReference type="OrthoDB" id="103676at2157"/>
<feature type="compositionally biased region" description="Basic and acidic residues" evidence="6">
    <location>
        <begin position="538"/>
        <end position="547"/>
    </location>
</feature>
<feature type="compositionally biased region" description="Polar residues" evidence="6">
    <location>
        <begin position="851"/>
        <end position="861"/>
    </location>
</feature>
<dbReference type="SUPFAM" id="SSF49299">
    <property type="entry name" value="PKD domain"/>
    <property type="match status" value="3"/>
</dbReference>
<dbReference type="GO" id="GO:0006816">
    <property type="term" value="P:calcium ion transport"/>
    <property type="evidence" value="ECO:0007669"/>
    <property type="project" value="TreeGrafter"/>
</dbReference>
<comment type="subcellular location">
    <subcellularLocation>
        <location evidence="1">Membrane</location>
        <topology evidence="1">Multi-pass membrane protein</topology>
    </subcellularLocation>
</comment>
<keyword evidence="2 7" id="KW-0812">Transmembrane</keyword>